<protein>
    <recommendedName>
        <fullName evidence="2">EGF-like domain-containing protein</fullName>
    </recommendedName>
</protein>
<dbReference type="EMBL" id="KB203827">
    <property type="protein sequence ID" value="ESO82961.1"/>
    <property type="molecule type" value="Genomic_DNA"/>
</dbReference>
<dbReference type="AlphaFoldDB" id="V3ZQ14"/>
<dbReference type="CTD" id="20241223"/>
<name>V3ZQ14_LOTGI</name>
<dbReference type="RefSeq" id="XP_009066329.1">
    <property type="nucleotide sequence ID" value="XM_009068081.1"/>
</dbReference>
<gene>
    <name evidence="3" type="ORF">LOTGIDRAFT_169787</name>
</gene>
<evidence type="ECO:0000313" key="4">
    <source>
        <dbReference type="Proteomes" id="UP000030746"/>
    </source>
</evidence>
<dbReference type="Proteomes" id="UP000030746">
    <property type="component" value="Unassembled WGS sequence"/>
</dbReference>
<feature type="domain" description="EGF-like" evidence="2">
    <location>
        <begin position="48"/>
        <end position="59"/>
    </location>
</feature>
<keyword evidence="1" id="KW-1133">Transmembrane helix</keyword>
<feature type="non-terminal residue" evidence="3">
    <location>
        <position position="1"/>
    </location>
</feature>
<proteinExistence type="predicted"/>
<evidence type="ECO:0000313" key="3">
    <source>
        <dbReference type="EMBL" id="ESO82961.1"/>
    </source>
</evidence>
<keyword evidence="1" id="KW-0812">Transmembrane</keyword>
<dbReference type="GeneID" id="20241223"/>
<feature type="transmembrane region" description="Helical" evidence="1">
    <location>
        <begin position="83"/>
        <end position="105"/>
    </location>
</feature>
<sequence>CTGNTWGKNCINRCSPSCSAGCLSDTGDCQCQAWTCLNGGSCGSDGRCQCQDGWTDMYCTTALGQNLVSHPGKFNFSLTGGEIAGIAIGIVAMILLVAVITGVVLKRRFMARAGEGTQIKYDRSQTVEIDSGLPNAMARDGGTGFVNPLAADPTIAATYTEMKSRESADADNTDA</sequence>
<reference evidence="3 4" key="1">
    <citation type="journal article" date="2013" name="Nature">
        <title>Insights into bilaterian evolution from three spiralian genomes.</title>
        <authorList>
            <person name="Simakov O."/>
            <person name="Marletaz F."/>
            <person name="Cho S.J."/>
            <person name="Edsinger-Gonzales E."/>
            <person name="Havlak P."/>
            <person name="Hellsten U."/>
            <person name="Kuo D.H."/>
            <person name="Larsson T."/>
            <person name="Lv J."/>
            <person name="Arendt D."/>
            <person name="Savage R."/>
            <person name="Osoegawa K."/>
            <person name="de Jong P."/>
            <person name="Grimwood J."/>
            <person name="Chapman J.A."/>
            <person name="Shapiro H."/>
            <person name="Aerts A."/>
            <person name="Otillar R.P."/>
            <person name="Terry A.Y."/>
            <person name="Boore J.L."/>
            <person name="Grigoriev I.V."/>
            <person name="Lindberg D.R."/>
            <person name="Seaver E.C."/>
            <person name="Weisblat D.A."/>
            <person name="Putnam N.H."/>
            <person name="Rokhsar D.S."/>
        </authorList>
    </citation>
    <scope>NUCLEOTIDE SEQUENCE [LARGE SCALE GENOMIC DNA]</scope>
</reference>
<keyword evidence="4" id="KW-1185">Reference proteome</keyword>
<dbReference type="KEGG" id="lgi:LOTGIDRAFT_169787"/>
<evidence type="ECO:0000259" key="2">
    <source>
        <dbReference type="PROSITE" id="PS01186"/>
    </source>
</evidence>
<organism evidence="3 4">
    <name type="scientific">Lottia gigantea</name>
    <name type="common">Giant owl limpet</name>
    <dbReference type="NCBI Taxonomy" id="225164"/>
    <lineage>
        <taxon>Eukaryota</taxon>
        <taxon>Metazoa</taxon>
        <taxon>Spiralia</taxon>
        <taxon>Lophotrochozoa</taxon>
        <taxon>Mollusca</taxon>
        <taxon>Gastropoda</taxon>
        <taxon>Patellogastropoda</taxon>
        <taxon>Lottioidea</taxon>
        <taxon>Lottiidae</taxon>
        <taxon>Lottia</taxon>
    </lineage>
</organism>
<accession>V3ZQ14</accession>
<dbReference type="HOGENOM" id="CLU_1536301_0_0_1"/>
<dbReference type="InterPro" id="IPR000742">
    <property type="entry name" value="EGF"/>
</dbReference>
<evidence type="ECO:0000256" key="1">
    <source>
        <dbReference type="SAM" id="Phobius"/>
    </source>
</evidence>
<dbReference type="PROSITE" id="PS01186">
    <property type="entry name" value="EGF_2"/>
    <property type="match status" value="1"/>
</dbReference>
<keyword evidence="1" id="KW-0472">Membrane</keyword>